<evidence type="ECO:0000256" key="4">
    <source>
        <dbReference type="ARBA" id="ARBA00022989"/>
    </source>
</evidence>
<dbReference type="InterPro" id="IPR040177">
    <property type="entry name" value="SLC30A9"/>
</dbReference>
<accession>A0A075JMB3</accession>
<feature type="region of interest" description="Disordered" evidence="6">
    <location>
        <begin position="1"/>
        <end position="28"/>
    </location>
</feature>
<feature type="transmembrane region" description="Helical" evidence="7">
    <location>
        <begin position="104"/>
        <end position="127"/>
    </location>
</feature>
<dbReference type="eggNOG" id="COG0053">
    <property type="taxonomic scope" value="Bacteria"/>
</dbReference>
<dbReference type="AlphaFoldDB" id="A0A075JMB3"/>
<gene>
    <name evidence="9" type="ORF">HX89_10195</name>
</gene>
<dbReference type="HOGENOM" id="CLU_021126_0_1_11"/>
<dbReference type="GO" id="GO:0016020">
    <property type="term" value="C:membrane"/>
    <property type="evidence" value="ECO:0007669"/>
    <property type="project" value="UniProtKB-SubCell"/>
</dbReference>
<comment type="subcellular location">
    <subcellularLocation>
        <location evidence="1">Membrane</location>
        <topology evidence="1">Multi-pass membrane protein</topology>
    </subcellularLocation>
</comment>
<protein>
    <submittedName>
        <fullName evidence="9">Cation diffusion facilitator family transporter</fullName>
    </submittedName>
</protein>
<dbReference type="KEGG" id="dni:HX89_10195"/>
<keyword evidence="2" id="KW-0813">Transport</keyword>
<organism evidence="9 10">
    <name type="scientific">Dermacoccus nishinomiyaensis</name>
    <dbReference type="NCBI Taxonomy" id="1274"/>
    <lineage>
        <taxon>Bacteria</taxon>
        <taxon>Bacillati</taxon>
        <taxon>Actinomycetota</taxon>
        <taxon>Actinomycetes</taxon>
        <taxon>Micrococcales</taxon>
        <taxon>Dermacoccaceae</taxon>
        <taxon>Dermacoccus</taxon>
    </lineage>
</organism>
<dbReference type="Proteomes" id="UP000027986">
    <property type="component" value="Chromosome"/>
</dbReference>
<evidence type="ECO:0000256" key="3">
    <source>
        <dbReference type="ARBA" id="ARBA00022692"/>
    </source>
</evidence>
<dbReference type="SUPFAM" id="SSF160240">
    <property type="entry name" value="Cation efflux protein cytoplasmic domain-like"/>
    <property type="match status" value="1"/>
</dbReference>
<proteinExistence type="predicted"/>
<name>A0A075JMB3_9MICO</name>
<reference evidence="9 10" key="1">
    <citation type="submission" date="2014-07" db="EMBL/GenBank/DDBJ databases">
        <title>Genome Sequencing of Dermacoccus nishinomiyaensis.</title>
        <authorList>
            <person name="Hong K.W."/>
            <person name="Chan K.G."/>
        </authorList>
    </citation>
    <scope>NUCLEOTIDE SEQUENCE [LARGE SCALE GENOMIC DNA]</scope>
    <source>
        <strain evidence="9 10">M25</strain>
    </source>
</reference>
<evidence type="ECO:0000313" key="10">
    <source>
        <dbReference type="Proteomes" id="UP000027986"/>
    </source>
</evidence>
<keyword evidence="10" id="KW-1185">Reference proteome</keyword>
<dbReference type="PANTHER" id="PTHR13414:SF9">
    <property type="entry name" value="PROTON-COUPLED ZINC ANTIPORTER SLC30A9, MITOCHONDRIAL"/>
    <property type="match status" value="1"/>
</dbReference>
<dbReference type="GO" id="GO:0006829">
    <property type="term" value="P:zinc ion transport"/>
    <property type="evidence" value="ECO:0007669"/>
    <property type="project" value="InterPro"/>
</dbReference>
<dbReference type="EMBL" id="CP008889">
    <property type="protein sequence ID" value="AIF41253.1"/>
    <property type="molecule type" value="Genomic_DNA"/>
</dbReference>
<keyword evidence="5 7" id="KW-0472">Membrane</keyword>
<dbReference type="InterPro" id="IPR027469">
    <property type="entry name" value="Cation_efflux_TMD_sf"/>
</dbReference>
<evidence type="ECO:0000256" key="6">
    <source>
        <dbReference type="SAM" id="MobiDB-lite"/>
    </source>
</evidence>
<dbReference type="Pfam" id="PF01545">
    <property type="entry name" value="Cation_efflux"/>
    <property type="match status" value="1"/>
</dbReference>
<dbReference type="InterPro" id="IPR036837">
    <property type="entry name" value="Cation_efflux_CTD_sf"/>
</dbReference>
<dbReference type="SUPFAM" id="SSF161111">
    <property type="entry name" value="Cation efflux protein transmembrane domain-like"/>
    <property type="match status" value="1"/>
</dbReference>
<feature type="transmembrane region" description="Helical" evidence="7">
    <location>
        <begin position="194"/>
        <end position="219"/>
    </location>
</feature>
<sequence length="377" mass="40232">MTAPSRLAARESPPILGGMSDEKEAGSGGHSGNNTAIFAALAANLGIAVTKIIAWLLTGMSSMLAEGIHSAADSGNQILLLIGGKKAQKDADEDHPFGHGRERYLAGFVVSIIVFSLGGLFSLFEAYEKFHQMREPGAKQPSTDEAWWWVPIVVLVLAILMEGRSLMTAAKEARKQKGEQSWGQFLKSAKSPELPVLLCEDSAAVTGLVFALVGVSLALVTQNGIWDAVGAGLIGILLILVAIFLFRETKSMLLGEAATPETVRDIRRAIESADGVNRVIHMKTSHLGPEELLVAVKFAVDKSDTGEEIAHAIDMAEQAARAAKPDMQLLMYLEPDIDLGRVGSRIGHRSSAVHTDLPDERVNDGGSTQHGATRIEG</sequence>
<evidence type="ECO:0000256" key="5">
    <source>
        <dbReference type="ARBA" id="ARBA00023136"/>
    </source>
</evidence>
<feature type="transmembrane region" description="Helical" evidence="7">
    <location>
        <begin position="225"/>
        <end position="246"/>
    </location>
</feature>
<evidence type="ECO:0000256" key="7">
    <source>
        <dbReference type="SAM" id="Phobius"/>
    </source>
</evidence>
<evidence type="ECO:0000259" key="8">
    <source>
        <dbReference type="Pfam" id="PF01545"/>
    </source>
</evidence>
<feature type="region of interest" description="Disordered" evidence="6">
    <location>
        <begin position="350"/>
        <end position="377"/>
    </location>
</feature>
<dbReference type="InterPro" id="IPR058533">
    <property type="entry name" value="Cation_efflux_TM"/>
</dbReference>
<evidence type="ECO:0000313" key="9">
    <source>
        <dbReference type="EMBL" id="AIF41253.1"/>
    </source>
</evidence>
<feature type="transmembrane region" description="Helical" evidence="7">
    <location>
        <begin position="36"/>
        <end position="57"/>
    </location>
</feature>
<dbReference type="NCBIfam" id="TIGR01297">
    <property type="entry name" value="CDF"/>
    <property type="match status" value="1"/>
</dbReference>
<dbReference type="PANTHER" id="PTHR13414">
    <property type="entry name" value="HUEL-CATION TRANSPORTER"/>
    <property type="match status" value="1"/>
</dbReference>
<evidence type="ECO:0000256" key="2">
    <source>
        <dbReference type="ARBA" id="ARBA00022448"/>
    </source>
</evidence>
<evidence type="ECO:0000256" key="1">
    <source>
        <dbReference type="ARBA" id="ARBA00004141"/>
    </source>
</evidence>
<dbReference type="GO" id="GO:0008324">
    <property type="term" value="F:monoatomic cation transmembrane transporter activity"/>
    <property type="evidence" value="ECO:0007669"/>
    <property type="project" value="InterPro"/>
</dbReference>
<dbReference type="Gene3D" id="1.20.1510.10">
    <property type="entry name" value="Cation efflux protein transmembrane domain"/>
    <property type="match status" value="1"/>
</dbReference>
<keyword evidence="3 7" id="KW-0812">Transmembrane</keyword>
<keyword evidence="4 7" id="KW-1133">Transmembrane helix</keyword>
<dbReference type="InterPro" id="IPR002524">
    <property type="entry name" value="Cation_efflux"/>
</dbReference>
<feature type="transmembrane region" description="Helical" evidence="7">
    <location>
        <begin position="147"/>
        <end position="167"/>
    </location>
</feature>
<feature type="domain" description="Cation efflux protein transmembrane" evidence="8">
    <location>
        <begin position="37"/>
        <end position="254"/>
    </location>
</feature>